<dbReference type="Pfam" id="PF04301">
    <property type="entry name" value="BioG"/>
    <property type="match status" value="1"/>
</dbReference>
<dbReference type="InterPro" id="IPR007398">
    <property type="entry name" value="BioG"/>
</dbReference>
<evidence type="ECO:0000313" key="2">
    <source>
        <dbReference type="Proteomes" id="UP000283855"/>
    </source>
</evidence>
<evidence type="ECO:0000313" key="1">
    <source>
        <dbReference type="EMBL" id="RHA73334.1"/>
    </source>
</evidence>
<proteinExistence type="predicted"/>
<comment type="caution">
    <text evidence="1">The sequence shown here is derived from an EMBL/GenBank/DDBJ whole genome shotgun (WGS) entry which is preliminary data.</text>
</comment>
<dbReference type="Proteomes" id="UP000283855">
    <property type="component" value="Unassembled WGS sequence"/>
</dbReference>
<protein>
    <submittedName>
        <fullName evidence="1">DUF452 family protein</fullName>
    </submittedName>
</protein>
<accession>A0A413SW54</accession>
<dbReference type="RefSeq" id="WP_118400925.1">
    <property type="nucleotide sequence ID" value="NZ_CABJGD010000038.1"/>
</dbReference>
<organism evidence="1 2">
    <name type="scientific">Phocaeicola coprophilus</name>
    <dbReference type="NCBI Taxonomy" id="387090"/>
    <lineage>
        <taxon>Bacteria</taxon>
        <taxon>Pseudomonadati</taxon>
        <taxon>Bacteroidota</taxon>
        <taxon>Bacteroidia</taxon>
        <taxon>Bacteroidales</taxon>
        <taxon>Bacteroidaceae</taxon>
        <taxon>Phocaeicola</taxon>
    </lineage>
</organism>
<sequence>MEQRFILREGNSSLLLFFAGWGSDECLFTRPAAEGYDYLLCFDYRNPDFDYSQLEGYQSIRLLGWSMGVWAASQTFSGKDLPWEMKLAVNGTLTPIHDTTGIPEAVFNGTLDTFSPATLAKFRRRMCGGTEEVKHFLDRQPRRSVEELHEELKTLRQEVLRLPVPAFQWDKAIIGTEDRIFPSQNQLEAWQGTPVLSMNIPHYADLFFTECLKGKEQLWTKD</sequence>
<dbReference type="AlphaFoldDB" id="A0A413SW54"/>
<name>A0A413SW54_9BACT</name>
<reference evidence="1 2" key="1">
    <citation type="submission" date="2018-08" db="EMBL/GenBank/DDBJ databases">
        <title>A genome reference for cultivated species of the human gut microbiota.</title>
        <authorList>
            <person name="Zou Y."/>
            <person name="Xue W."/>
            <person name="Luo G."/>
        </authorList>
    </citation>
    <scope>NUCLEOTIDE SEQUENCE [LARGE SCALE GENOMIC DNA]</scope>
    <source>
        <strain evidence="1 2">AM42-38</strain>
    </source>
</reference>
<dbReference type="EMBL" id="QSFT01000038">
    <property type="protein sequence ID" value="RHA73334.1"/>
    <property type="molecule type" value="Genomic_DNA"/>
</dbReference>
<gene>
    <name evidence="1" type="ORF">DW921_13340</name>
</gene>